<dbReference type="AlphaFoldDB" id="A0A833P9P2"/>
<dbReference type="InterPro" id="IPR018631">
    <property type="entry name" value="AAA-ATPase-like_dom"/>
</dbReference>
<evidence type="ECO:0000313" key="2">
    <source>
        <dbReference type="EMBL" id="KAF1018864.1"/>
    </source>
</evidence>
<dbReference type="PANTHER" id="PTHR34825:SF1">
    <property type="entry name" value="AAA-ATPASE-LIKE DOMAIN-CONTAINING PROTEIN"/>
    <property type="match status" value="1"/>
</dbReference>
<accession>A0A833P9P2</accession>
<dbReference type="PANTHER" id="PTHR34825">
    <property type="entry name" value="CONSERVED PROTEIN, WITH A WEAK D-GALACTARATE DEHYDRATASE/ALTRONATE HYDROLASE DOMAIN"/>
    <property type="match status" value="1"/>
</dbReference>
<protein>
    <recommendedName>
        <fullName evidence="1">AAA-ATPase-like domain-containing protein</fullName>
    </recommendedName>
</protein>
<comment type="caution">
    <text evidence="2">The sequence shown here is derived from an EMBL/GenBank/DDBJ whole genome shotgun (WGS) entry which is preliminary data.</text>
</comment>
<proteinExistence type="predicted"/>
<gene>
    <name evidence="2" type="ORF">GAK29_04092</name>
</gene>
<dbReference type="Pfam" id="PF09820">
    <property type="entry name" value="AAA-ATPase_like"/>
    <property type="match status" value="1"/>
</dbReference>
<name>A0A833P9P2_ACIBZ</name>
<feature type="domain" description="AAA-ATPase-like" evidence="1">
    <location>
        <begin position="80"/>
        <end position="254"/>
    </location>
</feature>
<evidence type="ECO:0000313" key="3">
    <source>
        <dbReference type="Proteomes" id="UP000490535"/>
    </source>
</evidence>
<sequence>MLIKELLEGRKEGEDSNVMIFAPSKFGKTVNLRMIRTFCEIEDAEMKTKEDVARDPTMEDLRSNPSKNMRMFLRQFGDRRYEECAILKEENFFIQHFGRHPVVSLDFEYFDAKNDSQAVYYCARQVQRGYEEHKYLRNSQELSSEEPQYIQTCRDWINYLDLKSLSLLDVVVGLKNLIRCLSIHWGRKPVFLVDEIDKPYIQALYSNLSEKEACEMGATVNCVIYSVLRSADMQHLELQAALLTGICKLSQSELSLIENALPGYCLSDGRFSEYYGMTPQEVETLVKRVYGSGDDAEKMISDINARYRGYYQISSAEDKEDTRYCLFSVLSYLNDIKIKRVTSWTDEGFVTANLVTVLQKSVQIRSALEKLLYEDAGAIQIKYERSIDISDIFGLFTEEISVDVDVALNYLLQRGYLTRSVRQPGDSSKILVRIPNQEVKPIFGKMFVDYYRSLPEDIYSDFIVCGDILQSLPMLDFIEFSNEMNTLCGHFEDIFKFMKCQNEHSVYFKICAILRHYAGYETTTKYRVNCPNDQEENRWVVWGRYSDFALIFDIKYNPDATSPPGKIRDNTKTFLAGAEEVVKLLPDKEDPEDRSIDKARALRALNLPQIKGYLIRLAVNVGYSTHMDVFRNTSDWKEAIEVSQY</sequence>
<evidence type="ECO:0000259" key="1">
    <source>
        <dbReference type="Pfam" id="PF09820"/>
    </source>
</evidence>
<dbReference type="EMBL" id="WNDP01000159">
    <property type="protein sequence ID" value="KAF1018864.1"/>
    <property type="molecule type" value="Genomic_DNA"/>
</dbReference>
<organism evidence="2 3">
    <name type="scientific">Acinetobacter bereziniae</name>
    <name type="common">Acinetobacter genomosp. 10</name>
    <dbReference type="NCBI Taxonomy" id="106648"/>
    <lineage>
        <taxon>Bacteria</taxon>
        <taxon>Pseudomonadati</taxon>
        <taxon>Pseudomonadota</taxon>
        <taxon>Gammaproteobacteria</taxon>
        <taxon>Moraxellales</taxon>
        <taxon>Moraxellaceae</taxon>
        <taxon>Acinetobacter</taxon>
    </lineage>
</organism>
<reference evidence="3" key="1">
    <citation type="journal article" date="2020" name="MBio">
        <title>Horizontal gene transfer to a defensive symbiont with a reduced genome amongst a multipartite beetle microbiome.</title>
        <authorList>
            <person name="Waterworth S.C."/>
            <person name="Florez L.V."/>
            <person name="Rees E.R."/>
            <person name="Hertweck C."/>
            <person name="Kaltenpoth M."/>
            <person name="Kwan J.C."/>
        </authorList>
    </citation>
    <scope>NUCLEOTIDE SEQUENCE [LARGE SCALE GENOMIC DNA]</scope>
</reference>
<dbReference type="Proteomes" id="UP000490535">
    <property type="component" value="Unassembled WGS sequence"/>
</dbReference>